<dbReference type="RefSeq" id="WP_249868036.1">
    <property type="nucleotide sequence ID" value="NZ_JAMGBC010000001.1"/>
</dbReference>
<sequence length="52" mass="5827">MQRIGDIIHHRRDSDDFSEGDHREYVESGVRDILLIGGATLLFIGAFVVSLV</sequence>
<name>A0ABT0RFV9_9SPHN</name>
<gene>
    <name evidence="2" type="ORF">LZ519_07275</name>
</gene>
<dbReference type="Proteomes" id="UP001165343">
    <property type="component" value="Unassembled WGS sequence"/>
</dbReference>
<organism evidence="2 3">
    <name type="scientific">Sphingomonas anseongensis</name>
    <dbReference type="NCBI Taxonomy" id="2908207"/>
    <lineage>
        <taxon>Bacteria</taxon>
        <taxon>Pseudomonadati</taxon>
        <taxon>Pseudomonadota</taxon>
        <taxon>Alphaproteobacteria</taxon>
        <taxon>Sphingomonadales</taxon>
        <taxon>Sphingomonadaceae</taxon>
        <taxon>Sphingomonas</taxon>
    </lineage>
</organism>
<feature type="transmembrane region" description="Helical" evidence="1">
    <location>
        <begin position="33"/>
        <end position="51"/>
    </location>
</feature>
<keyword evidence="1" id="KW-1133">Transmembrane helix</keyword>
<keyword evidence="1" id="KW-0472">Membrane</keyword>
<protein>
    <submittedName>
        <fullName evidence="2">Uncharacterized protein</fullName>
    </submittedName>
</protein>
<dbReference type="EMBL" id="JAMGBC010000001">
    <property type="protein sequence ID" value="MCL6679116.1"/>
    <property type="molecule type" value="Genomic_DNA"/>
</dbReference>
<keyword evidence="3" id="KW-1185">Reference proteome</keyword>
<proteinExistence type="predicted"/>
<evidence type="ECO:0000313" key="2">
    <source>
        <dbReference type="EMBL" id="MCL6679116.1"/>
    </source>
</evidence>
<reference evidence="2" key="1">
    <citation type="submission" date="2022-05" db="EMBL/GenBank/DDBJ databases">
        <authorList>
            <person name="Jo J.-H."/>
            <person name="Im W.-T."/>
        </authorList>
    </citation>
    <scope>NUCLEOTIDE SEQUENCE</scope>
    <source>
        <strain evidence="2">RG327</strain>
    </source>
</reference>
<accession>A0ABT0RFV9</accession>
<keyword evidence="1" id="KW-0812">Transmembrane</keyword>
<comment type="caution">
    <text evidence="2">The sequence shown here is derived from an EMBL/GenBank/DDBJ whole genome shotgun (WGS) entry which is preliminary data.</text>
</comment>
<evidence type="ECO:0000313" key="3">
    <source>
        <dbReference type="Proteomes" id="UP001165343"/>
    </source>
</evidence>
<evidence type="ECO:0000256" key="1">
    <source>
        <dbReference type="SAM" id="Phobius"/>
    </source>
</evidence>